<reference evidence="4" key="1">
    <citation type="journal article" date="2023" name="Mol. Phylogenet. Evol.">
        <title>Genome-scale phylogeny and comparative genomics of the fungal order Sordariales.</title>
        <authorList>
            <person name="Hensen N."/>
            <person name="Bonometti L."/>
            <person name="Westerberg I."/>
            <person name="Brannstrom I.O."/>
            <person name="Guillou S."/>
            <person name="Cros-Aarteil S."/>
            <person name="Calhoun S."/>
            <person name="Haridas S."/>
            <person name="Kuo A."/>
            <person name="Mondo S."/>
            <person name="Pangilinan J."/>
            <person name="Riley R."/>
            <person name="LaButti K."/>
            <person name="Andreopoulos B."/>
            <person name="Lipzen A."/>
            <person name="Chen C."/>
            <person name="Yan M."/>
            <person name="Daum C."/>
            <person name="Ng V."/>
            <person name="Clum A."/>
            <person name="Steindorff A."/>
            <person name="Ohm R.A."/>
            <person name="Martin F."/>
            <person name="Silar P."/>
            <person name="Natvig D.O."/>
            <person name="Lalanne C."/>
            <person name="Gautier V."/>
            <person name="Ament-Velasquez S.L."/>
            <person name="Kruys A."/>
            <person name="Hutchinson M.I."/>
            <person name="Powell A.J."/>
            <person name="Barry K."/>
            <person name="Miller A.N."/>
            <person name="Grigoriev I.V."/>
            <person name="Debuchy R."/>
            <person name="Gladieux P."/>
            <person name="Hiltunen Thoren M."/>
            <person name="Johannesson H."/>
        </authorList>
    </citation>
    <scope>NUCLEOTIDE SEQUENCE [LARGE SCALE GENOMIC DNA]</scope>
    <source>
        <strain evidence="4">CBS 340.73</strain>
    </source>
</reference>
<feature type="chain" id="PRO_5043010009" description="DUF6546 domain-containing protein" evidence="1">
    <location>
        <begin position="21"/>
        <end position="540"/>
    </location>
</feature>
<evidence type="ECO:0000259" key="2">
    <source>
        <dbReference type="Pfam" id="PF20183"/>
    </source>
</evidence>
<comment type="caution">
    <text evidence="3">The sequence shown here is derived from an EMBL/GenBank/DDBJ whole genome shotgun (WGS) entry which is preliminary data.</text>
</comment>
<keyword evidence="4" id="KW-1185">Reference proteome</keyword>
<proteinExistence type="predicted"/>
<evidence type="ECO:0000313" key="3">
    <source>
        <dbReference type="EMBL" id="KAK3943296.1"/>
    </source>
</evidence>
<dbReference type="Proteomes" id="UP001303473">
    <property type="component" value="Unassembled WGS sequence"/>
</dbReference>
<accession>A0AAN6S837</accession>
<keyword evidence="1" id="KW-0732">Signal</keyword>
<dbReference type="InterPro" id="IPR046676">
    <property type="entry name" value="DUF6546"/>
</dbReference>
<dbReference type="Pfam" id="PF20183">
    <property type="entry name" value="DUF6546"/>
    <property type="match status" value="1"/>
</dbReference>
<name>A0AAN6S837_9PEZI</name>
<feature type="signal peptide" evidence="1">
    <location>
        <begin position="1"/>
        <end position="20"/>
    </location>
</feature>
<dbReference type="EMBL" id="MU853767">
    <property type="protein sequence ID" value="KAK3943296.1"/>
    <property type="molecule type" value="Genomic_DNA"/>
</dbReference>
<feature type="domain" description="DUF6546" evidence="2">
    <location>
        <begin position="288"/>
        <end position="505"/>
    </location>
</feature>
<dbReference type="AlphaFoldDB" id="A0AAN6S837"/>
<evidence type="ECO:0000313" key="4">
    <source>
        <dbReference type="Proteomes" id="UP001303473"/>
    </source>
</evidence>
<protein>
    <recommendedName>
        <fullName evidence="2">DUF6546 domain-containing protein</fullName>
    </recommendedName>
</protein>
<organism evidence="3 4">
    <name type="scientific">Diplogelasinospora grovesii</name>
    <dbReference type="NCBI Taxonomy" id="303347"/>
    <lineage>
        <taxon>Eukaryota</taxon>
        <taxon>Fungi</taxon>
        <taxon>Dikarya</taxon>
        <taxon>Ascomycota</taxon>
        <taxon>Pezizomycotina</taxon>
        <taxon>Sordariomycetes</taxon>
        <taxon>Sordariomycetidae</taxon>
        <taxon>Sordariales</taxon>
        <taxon>Diplogelasinosporaceae</taxon>
        <taxon>Diplogelasinospora</taxon>
    </lineage>
</organism>
<sequence length="540" mass="62676">MSWHTLPAELRLMILELVSCAYTFRQEDRYARAGYASVCREWQCFFEVRIFRRLIVDQDRISDLDKFTAQLGRRRANIKQIQLRVKLADYDCSVCQLEEDPEARKQNNLTFTKAVVDLLTVLSKWPKRKEHPTMPVSERGVSLEISAFSPSDHKHGFRDFRLQDDYPIWFDSDQMKLERYHDPDHGWENGRQGPVSLGARKRITEKLTLWDGDGTGKAPPLPKVKFITVFTVRRQSYRSIEISSLKKLLRAFPNLHTFIHEPWYNVTPERQQLFESDYLQLVRALPRLNKNLRDVILFQDFCRTLNPDRPTDGRGWSLGAKSRRPLGRALAKTTRLAAMERFSAAYFIDAYDFFHGFDVFNPQQQPGDPQVWNSLQSLCLTSGRLNPHITSWKRQKLLARAGRAAALMPSLQSMILWNGGEGFSYIMDYRRFGPGGEPLLFLGSNISSAMRYDFSPEVISIWRLVPKRAREPPPGDLRVWVRRFLRPRTSIKTFATTVEVLMREDVVHYITAHQLIAEEKFFLPVTDGSQEERSPGEGET</sequence>
<gene>
    <name evidence="3" type="ORF">QBC46DRAFT_307703</name>
</gene>
<evidence type="ECO:0000256" key="1">
    <source>
        <dbReference type="SAM" id="SignalP"/>
    </source>
</evidence>